<keyword evidence="7" id="KW-1133">Transmembrane helix</keyword>
<accession>A0ABP9AH35</accession>
<evidence type="ECO:0000313" key="10">
    <source>
        <dbReference type="Proteomes" id="UP001501411"/>
    </source>
</evidence>
<dbReference type="PANTHER" id="PTHR43047">
    <property type="entry name" value="TWO-COMPONENT HISTIDINE PROTEIN KINASE"/>
    <property type="match status" value="1"/>
</dbReference>
<evidence type="ECO:0000256" key="7">
    <source>
        <dbReference type="SAM" id="Phobius"/>
    </source>
</evidence>
<evidence type="ECO:0000256" key="3">
    <source>
        <dbReference type="ARBA" id="ARBA00022553"/>
    </source>
</evidence>
<feature type="coiled-coil region" evidence="6">
    <location>
        <begin position="214"/>
        <end position="245"/>
    </location>
</feature>
<dbReference type="RefSeq" id="WP_345230002.1">
    <property type="nucleotide sequence ID" value="NZ_BAABIQ010000003.1"/>
</dbReference>
<evidence type="ECO:0000313" key="9">
    <source>
        <dbReference type="EMBL" id="GAA4780165.1"/>
    </source>
</evidence>
<dbReference type="SMART" id="SM00388">
    <property type="entry name" value="HisKA"/>
    <property type="match status" value="1"/>
</dbReference>
<dbReference type="InterPro" id="IPR005467">
    <property type="entry name" value="His_kinase_dom"/>
</dbReference>
<dbReference type="Gene3D" id="1.10.287.130">
    <property type="match status" value="1"/>
</dbReference>
<dbReference type="CDD" id="cd00082">
    <property type="entry name" value="HisKA"/>
    <property type="match status" value="1"/>
</dbReference>
<dbReference type="SMART" id="SM00387">
    <property type="entry name" value="HATPase_c"/>
    <property type="match status" value="1"/>
</dbReference>
<dbReference type="CDD" id="cd16922">
    <property type="entry name" value="HATPase_EvgS-ArcB-TorS-like"/>
    <property type="match status" value="1"/>
</dbReference>
<keyword evidence="7" id="KW-0812">Transmembrane</keyword>
<keyword evidence="7" id="KW-0472">Membrane</keyword>
<dbReference type="SUPFAM" id="SSF55874">
    <property type="entry name" value="ATPase domain of HSP90 chaperone/DNA topoisomerase II/histidine kinase"/>
    <property type="match status" value="1"/>
</dbReference>
<evidence type="ECO:0000256" key="2">
    <source>
        <dbReference type="ARBA" id="ARBA00012438"/>
    </source>
</evidence>
<dbReference type="Gene3D" id="3.30.565.10">
    <property type="entry name" value="Histidine kinase-like ATPase, C-terminal domain"/>
    <property type="match status" value="1"/>
</dbReference>
<evidence type="ECO:0000259" key="8">
    <source>
        <dbReference type="PROSITE" id="PS50109"/>
    </source>
</evidence>
<keyword evidence="4" id="KW-0808">Transferase</keyword>
<keyword evidence="6" id="KW-0175">Coiled coil</keyword>
<dbReference type="InterPro" id="IPR003661">
    <property type="entry name" value="HisK_dim/P_dom"/>
</dbReference>
<comment type="catalytic activity">
    <reaction evidence="1">
        <text>ATP + protein L-histidine = ADP + protein N-phospho-L-histidine.</text>
        <dbReference type="EC" id="2.7.13.3"/>
    </reaction>
</comment>
<dbReference type="PRINTS" id="PR00344">
    <property type="entry name" value="BCTRLSENSOR"/>
</dbReference>
<gene>
    <name evidence="9" type="ORF">GCM10023231_03850</name>
</gene>
<dbReference type="SUPFAM" id="SSF47384">
    <property type="entry name" value="Homodimeric domain of signal transducing histidine kinase"/>
    <property type="match status" value="1"/>
</dbReference>
<dbReference type="PANTHER" id="PTHR43047:SF72">
    <property type="entry name" value="OSMOSENSING HISTIDINE PROTEIN KINASE SLN1"/>
    <property type="match status" value="1"/>
</dbReference>
<reference evidence="10" key="1">
    <citation type="journal article" date="2019" name="Int. J. Syst. Evol. Microbiol.">
        <title>The Global Catalogue of Microorganisms (GCM) 10K type strain sequencing project: providing services to taxonomists for standard genome sequencing and annotation.</title>
        <authorList>
            <consortium name="The Broad Institute Genomics Platform"/>
            <consortium name="The Broad Institute Genome Sequencing Center for Infectious Disease"/>
            <person name="Wu L."/>
            <person name="Ma J."/>
        </authorList>
    </citation>
    <scope>NUCLEOTIDE SEQUENCE [LARGE SCALE GENOMIC DNA]</scope>
    <source>
        <strain evidence="10">JCM 18200</strain>
    </source>
</reference>
<dbReference type="InterPro" id="IPR036097">
    <property type="entry name" value="HisK_dim/P_sf"/>
</dbReference>
<dbReference type="Pfam" id="PF02518">
    <property type="entry name" value="HATPase_c"/>
    <property type="match status" value="1"/>
</dbReference>
<dbReference type="PROSITE" id="PS50109">
    <property type="entry name" value="HIS_KIN"/>
    <property type="match status" value="1"/>
</dbReference>
<dbReference type="InterPro" id="IPR004358">
    <property type="entry name" value="Sig_transdc_His_kin-like_C"/>
</dbReference>
<sequence>MDKSQGQEKTSGILRRLLVVFLVFVFCITAGSLLLRHSIAQKLAYLSVKLKAPPETGEISNVLLELNSAENDFQQASLYGYGGKLNEYQQKLLHVFNKVEDILQEYPSMADSNAYVADEKQFKEFLDGKLNLSLKVFALKKSFDSLLIQSAKENNVDIDHVEQVDVQRDTLSQLHQDTVIQEVVSAVEKKSFFKRLQNVFSPSSDSLRTKLLTVTKATARRDSINRELQRANERVQQQLLKKLNKEHDLLAESQQQLISSNLSLIIQLRQLIDQIKDSYLYTWERNQQETLRQYEEAVSDLDSFTIIAILMVLLFVVLLLIYIKKAGRAEDQYKVENARAIALAEQKSEMLATMSHEIRNPLTAITGFVYLMRNTALNAEQERMVASIKTSSDLLMDTVNDILDLTKVENQQSDVLRVVSFTPFHEIKETVETMRFIAVKKDISLDFDFNGPQDHMVYGDPFRLKQVIINLLGNAIKYTDEGGVAVNCTLMESDAGREELQVSIKDSGMGIAQDKQAKLFTKYYQASKDNNRPGTGLGLYICYQLIKLQEGNIQVESEEGVGSTFRFTIPYKSANV</sequence>
<evidence type="ECO:0000256" key="5">
    <source>
        <dbReference type="ARBA" id="ARBA00022777"/>
    </source>
</evidence>
<name>A0ABP9AH35_9SPHI</name>
<protein>
    <recommendedName>
        <fullName evidence="2">histidine kinase</fullName>
        <ecNumber evidence="2">2.7.13.3</ecNumber>
    </recommendedName>
</protein>
<dbReference type="InterPro" id="IPR003594">
    <property type="entry name" value="HATPase_dom"/>
</dbReference>
<dbReference type="InterPro" id="IPR036890">
    <property type="entry name" value="HATPase_C_sf"/>
</dbReference>
<feature type="domain" description="Histidine kinase" evidence="8">
    <location>
        <begin position="353"/>
        <end position="573"/>
    </location>
</feature>
<dbReference type="Pfam" id="PF00512">
    <property type="entry name" value="HisKA"/>
    <property type="match status" value="1"/>
</dbReference>
<proteinExistence type="predicted"/>
<organism evidence="9 10">
    <name type="scientific">Olivibacter ginsenosidimutans</name>
    <dbReference type="NCBI Taxonomy" id="1176537"/>
    <lineage>
        <taxon>Bacteria</taxon>
        <taxon>Pseudomonadati</taxon>
        <taxon>Bacteroidota</taxon>
        <taxon>Sphingobacteriia</taxon>
        <taxon>Sphingobacteriales</taxon>
        <taxon>Sphingobacteriaceae</taxon>
        <taxon>Olivibacter</taxon>
    </lineage>
</organism>
<feature type="transmembrane region" description="Helical" evidence="7">
    <location>
        <begin position="12"/>
        <end position="35"/>
    </location>
</feature>
<evidence type="ECO:0000256" key="6">
    <source>
        <dbReference type="SAM" id="Coils"/>
    </source>
</evidence>
<comment type="caution">
    <text evidence="9">The sequence shown here is derived from an EMBL/GenBank/DDBJ whole genome shotgun (WGS) entry which is preliminary data.</text>
</comment>
<keyword evidence="5" id="KW-0418">Kinase</keyword>
<evidence type="ECO:0000256" key="4">
    <source>
        <dbReference type="ARBA" id="ARBA00022679"/>
    </source>
</evidence>
<keyword evidence="3" id="KW-0597">Phosphoprotein</keyword>
<keyword evidence="10" id="KW-1185">Reference proteome</keyword>
<dbReference type="EMBL" id="BAABIQ010000003">
    <property type="protein sequence ID" value="GAA4780165.1"/>
    <property type="molecule type" value="Genomic_DNA"/>
</dbReference>
<dbReference type="EC" id="2.7.13.3" evidence="2"/>
<evidence type="ECO:0000256" key="1">
    <source>
        <dbReference type="ARBA" id="ARBA00000085"/>
    </source>
</evidence>
<feature type="transmembrane region" description="Helical" evidence="7">
    <location>
        <begin position="304"/>
        <end position="323"/>
    </location>
</feature>
<dbReference type="Proteomes" id="UP001501411">
    <property type="component" value="Unassembled WGS sequence"/>
</dbReference>